<feature type="domain" description="D-isomer specific 2-hydroxyacid dehydrogenase NAD-binding" evidence="6">
    <location>
        <begin position="135"/>
        <end position="313"/>
    </location>
</feature>
<name>C0CRH4_BLAHS</name>
<accession>C0CRH4</accession>
<organism evidence="7 8">
    <name type="scientific">Blautia hydrogenotrophica (strain DSM 10507 / JCM 14656 / S5a33)</name>
    <name type="common">Ruminococcus hydrogenotrophicus</name>
    <dbReference type="NCBI Taxonomy" id="476272"/>
    <lineage>
        <taxon>Bacteria</taxon>
        <taxon>Bacillati</taxon>
        <taxon>Bacillota</taxon>
        <taxon>Clostridia</taxon>
        <taxon>Lachnospirales</taxon>
        <taxon>Lachnospiraceae</taxon>
        <taxon>Blautia</taxon>
    </lineage>
</organism>
<dbReference type="InterPro" id="IPR006139">
    <property type="entry name" value="D-isomer_2_OHA_DH_cat_dom"/>
</dbReference>
<dbReference type="InterPro" id="IPR006140">
    <property type="entry name" value="D-isomer_DH_NAD-bd"/>
</dbReference>
<dbReference type="PATRIC" id="fig|476272.21.peg.165"/>
<dbReference type="Proteomes" id="UP000003100">
    <property type="component" value="Unassembled WGS sequence"/>
</dbReference>
<reference evidence="7 8" key="1">
    <citation type="submission" date="2009-01" db="EMBL/GenBank/DDBJ databases">
        <authorList>
            <person name="Fulton L."/>
            <person name="Clifton S."/>
            <person name="Fulton B."/>
            <person name="Xu J."/>
            <person name="Minx P."/>
            <person name="Pepin K.H."/>
            <person name="Johnson M."/>
            <person name="Bhonagiri V."/>
            <person name="Nash W.E."/>
            <person name="Mardis E.R."/>
            <person name="Wilson R.K."/>
        </authorList>
    </citation>
    <scope>NUCLEOTIDE SEQUENCE [LARGE SCALE GENOMIC DNA]</scope>
    <source>
        <strain evidence="8">DSM 10507 / JCM 14656 / S5a33</strain>
    </source>
</reference>
<proteinExistence type="inferred from homology"/>
<dbReference type="GO" id="GO:0016616">
    <property type="term" value="F:oxidoreductase activity, acting on the CH-OH group of donors, NAD or NADP as acceptor"/>
    <property type="evidence" value="ECO:0007669"/>
    <property type="project" value="InterPro"/>
</dbReference>
<dbReference type="HOGENOM" id="CLU_019796_1_3_9"/>
<keyword evidence="2 4" id="KW-0560">Oxidoreductase</keyword>
<dbReference type="PANTHER" id="PTHR42789:SF1">
    <property type="entry name" value="D-ISOMER SPECIFIC 2-HYDROXYACID DEHYDROGENASE FAMILY PROTEIN (AFU_ORTHOLOGUE AFUA_6G10090)"/>
    <property type="match status" value="1"/>
</dbReference>
<dbReference type="SUPFAM" id="SSF51735">
    <property type="entry name" value="NAD(P)-binding Rossmann-fold domains"/>
    <property type="match status" value="1"/>
</dbReference>
<feature type="domain" description="D-isomer specific 2-hydroxyacid dehydrogenase catalytic" evidence="5">
    <location>
        <begin position="60"/>
        <end position="342"/>
    </location>
</feature>
<dbReference type="Gene3D" id="3.40.50.720">
    <property type="entry name" value="NAD(P)-binding Rossmann-like Domain"/>
    <property type="match status" value="2"/>
</dbReference>
<evidence type="ECO:0008006" key="9">
    <source>
        <dbReference type="Google" id="ProtNLM"/>
    </source>
</evidence>
<keyword evidence="3" id="KW-0520">NAD</keyword>
<dbReference type="EMBL" id="ACBZ01000187">
    <property type="protein sequence ID" value="EEG47589.1"/>
    <property type="molecule type" value="Genomic_DNA"/>
</dbReference>
<dbReference type="Pfam" id="PF02826">
    <property type="entry name" value="2-Hacid_dh_C"/>
    <property type="match status" value="1"/>
</dbReference>
<evidence type="ECO:0000256" key="4">
    <source>
        <dbReference type="RuleBase" id="RU003719"/>
    </source>
</evidence>
<dbReference type="Pfam" id="PF00389">
    <property type="entry name" value="2-Hacid_dh"/>
    <property type="match status" value="1"/>
</dbReference>
<dbReference type="AlphaFoldDB" id="C0CRH4"/>
<dbReference type="InterPro" id="IPR036291">
    <property type="entry name" value="NAD(P)-bd_dom_sf"/>
</dbReference>
<evidence type="ECO:0000313" key="7">
    <source>
        <dbReference type="EMBL" id="EEG47589.1"/>
    </source>
</evidence>
<dbReference type="PANTHER" id="PTHR42789">
    <property type="entry name" value="D-ISOMER SPECIFIC 2-HYDROXYACID DEHYDROGENASE FAMILY PROTEIN (AFU_ORTHOLOGUE AFUA_6G10090)"/>
    <property type="match status" value="1"/>
</dbReference>
<evidence type="ECO:0000256" key="2">
    <source>
        <dbReference type="ARBA" id="ARBA00023002"/>
    </source>
</evidence>
<keyword evidence="8" id="KW-1185">Reference proteome</keyword>
<comment type="similarity">
    <text evidence="1 4">Belongs to the D-isomer specific 2-hydroxyacid dehydrogenase family.</text>
</comment>
<evidence type="ECO:0000256" key="3">
    <source>
        <dbReference type="ARBA" id="ARBA00023027"/>
    </source>
</evidence>
<reference evidence="7 8" key="2">
    <citation type="submission" date="2009-02" db="EMBL/GenBank/DDBJ databases">
        <title>Draft genome sequence of Blautia hydrogenotrophica DSM 10507 (Ruminococcus hydrogenotrophicus DSM 10507).</title>
        <authorList>
            <person name="Sudarsanam P."/>
            <person name="Ley R."/>
            <person name="Guruge J."/>
            <person name="Turnbaugh P.J."/>
            <person name="Mahowald M."/>
            <person name="Liep D."/>
            <person name="Gordon J."/>
        </authorList>
    </citation>
    <scope>NUCLEOTIDE SEQUENCE [LARGE SCALE GENOMIC DNA]</scope>
    <source>
        <strain evidence="8">DSM 10507 / JCM 14656 / S5a33</strain>
    </source>
</reference>
<dbReference type="FunFam" id="3.40.50.720:FF:000203">
    <property type="entry name" value="D-3-phosphoglycerate dehydrogenase (SerA)"/>
    <property type="match status" value="1"/>
</dbReference>
<gene>
    <name evidence="7" type="ORF">RUMHYD_03488</name>
</gene>
<evidence type="ECO:0000256" key="1">
    <source>
        <dbReference type="ARBA" id="ARBA00005854"/>
    </source>
</evidence>
<dbReference type="CDD" id="cd12171">
    <property type="entry name" value="2-Hacid_dh_10"/>
    <property type="match status" value="1"/>
</dbReference>
<evidence type="ECO:0000259" key="6">
    <source>
        <dbReference type="Pfam" id="PF02826"/>
    </source>
</evidence>
<dbReference type="GeneID" id="86823303"/>
<protein>
    <recommendedName>
        <fullName evidence="9">Glycerate dehydrogenase</fullName>
    </recommendedName>
</protein>
<dbReference type="RefSeq" id="WP_005951888.1">
    <property type="nucleotide sequence ID" value="NZ_CP136423.1"/>
</dbReference>
<dbReference type="SUPFAM" id="SSF52283">
    <property type="entry name" value="Formate/glycerate dehydrogenase catalytic domain-like"/>
    <property type="match status" value="1"/>
</dbReference>
<dbReference type="eggNOG" id="COG1052">
    <property type="taxonomic scope" value="Bacteria"/>
</dbReference>
<dbReference type="InterPro" id="IPR050857">
    <property type="entry name" value="D-2-hydroxyacid_DH"/>
</dbReference>
<sequence>MKILFMADFSITASDILENKKVFDSYEDVEVDVIEVNLGETKEERASYILRTEQEGPEWTSVPEEVLEKVKDAEILITDFAAVGKEIMDAAKKLKLIGVLRSGVENVNLEEAKRRGIDVICSPGRVAAPVADYTVALMIAETRNIVRSNLVSSQGEWKIRFRNFPYSHNMAGKTVGIIGFGNIGQMVAARLKPFGVNLVAYEEYMPSEKVQKLGAQPVSLDTLLRISDYVTIHARLCEATRGMIGKEEFAKMKKTAIFVNTARAGLVDEDALIWALQNDEIGGAALDVFAQEPISRDNPLLKMDNVTLTPHLAGTTSNVGSNSFAVIMEDLDRYFKGQPLKNKR</sequence>
<evidence type="ECO:0000313" key="8">
    <source>
        <dbReference type="Proteomes" id="UP000003100"/>
    </source>
</evidence>
<dbReference type="GO" id="GO:0051287">
    <property type="term" value="F:NAD binding"/>
    <property type="evidence" value="ECO:0007669"/>
    <property type="project" value="InterPro"/>
</dbReference>
<evidence type="ECO:0000259" key="5">
    <source>
        <dbReference type="Pfam" id="PF00389"/>
    </source>
</evidence>